<keyword evidence="1" id="KW-0805">Transcription regulation</keyword>
<proteinExistence type="predicted"/>
<dbReference type="Pfam" id="PF01638">
    <property type="entry name" value="HxlR"/>
    <property type="match status" value="1"/>
</dbReference>
<keyword evidence="3" id="KW-0804">Transcription</keyword>
<feature type="domain" description="HTH hxlR-type" evidence="4">
    <location>
        <begin position="6"/>
        <end position="102"/>
    </location>
</feature>
<dbReference type="InterPro" id="IPR036390">
    <property type="entry name" value="WH_DNA-bd_sf"/>
</dbReference>
<dbReference type="SUPFAM" id="SSF46785">
    <property type="entry name" value="Winged helix' DNA-binding domain"/>
    <property type="match status" value="1"/>
</dbReference>
<keyword evidence="6" id="KW-1185">Reference proteome</keyword>
<evidence type="ECO:0000256" key="2">
    <source>
        <dbReference type="ARBA" id="ARBA00023125"/>
    </source>
</evidence>
<dbReference type="PANTHER" id="PTHR33204">
    <property type="entry name" value="TRANSCRIPTIONAL REGULATOR, MARR FAMILY"/>
    <property type="match status" value="1"/>
</dbReference>
<evidence type="ECO:0000256" key="3">
    <source>
        <dbReference type="ARBA" id="ARBA00023163"/>
    </source>
</evidence>
<dbReference type="InterPro" id="IPR002577">
    <property type="entry name" value="HTH_HxlR"/>
</dbReference>
<evidence type="ECO:0000313" key="5">
    <source>
        <dbReference type="EMBL" id="MBM7837099.1"/>
    </source>
</evidence>
<evidence type="ECO:0000256" key="1">
    <source>
        <dbReference type="ARBA" id="ARBA00023015"/>
    </source>
</evidence>
<comment type="caution">
    <text evidence="5">The sequence shown here is derived from an EMBL/GenBank/DDBJ whole genome shotgun (WGS) entry which is preliminary data.</text>
</comment>
<dbReference type="InterPro" id="IPR036388">
    <property type="entry name" value="WH-like_DNA-bd_sf"/>
</dbReference>
<dbReference type="InterPro" id="IPR011991">
    <property type="entry name" value="ArsR-like_HTH"/>
</dbReference>
<dbReference type="GO" id="GO:0003677">
    <property type="term" value="F:DNA binding"/>
    <property type="evidence" value="ECO:0007669"/>
    <property type="project" value="UniProtKB-KW"/>
</dbReference>
<protein>
    <submittedName>
        <fullName evidence="5">DNA-binding HxlR family transcriptional regulator</fullName>
    </submittedName>
</protein>
<gene>
    <name evidence="5" type="ORF">JOC54_000330</name>
</gene>
<keyword evidence="2 5" id="KW-0238">DNA-binding</keyword>
<dbReference type="EMBL" id="JAFBCV010000001">
    <property type="protein sequence ID" value="MBM7837099.1"/>
    <property type="molecule type" value="Genomic_DNA"/>
</dbReference>
<dbReference type="PROSITE" id="PS51118">
    <property type="entry name" value="HTH_HXLR"/>
    <property type="match status" value="1"/>
</dbReference>
<reference evidence="5" key="1">
    <citation type="submission" date="2021-01" db="EMBL/GenBank/DDBJ databases">
        <title>Genomic Encyclopedia of Type Strains, Phase IV (KMG-IV): sequencing the most valuable type-strain genomes for metagenomic binning, comparative biology and taxonomic classification.</title>
        <authorList>
            <person name="Goeker M."/>
        </authorList>
    </citation>
    <scope>NUCLEOTIDE SEQUENCE</scope>
    <source>
        <strain evidence="5">DSM 21943</strain>
    </source>
</reference>
<name>A0ABS2SRG3_9BACI</name>
<sequence>MSDVPCSIEAALKVIGNKWSFFILRELYDEKKRFNELSRLINGISPTALTKSLRHLENEGMINRTIIPTVPVTVEYSVTEKGESFHKIIKEMKKWGKEWSAK</sequence>
<accession>A0ABS2SRG3</accession>
<dbReference type="RefSeq" id="WP_051990764.1">
    <property type="nucleotide sequence ID" value="NZ_JAFBCV010000001.1"/>
</dbReference>
<evidence type="ECO:0000313" key="6">
    <source>
        <dbReference type="Proteomes" id="UP001179280"/>
    </source>
</evidence>
<dbReference type="PANTHER" id="PTHR33204:SF18">
    <property type="entry name" value="TRANSCRIPTIONAL REGULATORY PROTEIN"/>
    <property type="match status" value="1"/>
</dbReference>
<dbReference type="CDD" id="cd00090">
    <property type="entry name" value="HTH_ARSR"/>
    <property type="match status" value="1"/>
</dbReference>
<dbReference type="Proteomes" id="UP001179280">
    <property type="component" value="Unassembled WGS sequence"/>
</dbReference>
<dbReference type="Gene3D" id="1.10.10.10">
    <property type="entry name" value="Winged helix-like DNA-binding domain superfamily/Winged helix DNA-binding domain"/>
    <property type="match status" value="1"/>
</dbReference>
<organism evidence="5 6">
    <name type="scientific">Shouchella xiaoxiensis</name>
    <dbReference type="NCBI Taxonomy" id="766895"/>
    <lineage>
        <taxon>Bacteria</taxon>
        <taxon>Bacillati</taxon>
        <taxon>Bacillota</taxon>
        <taxon>Bacilli</taxon>
        <taxon>Bacillales</taxon>
        <taxon>Bacillaceae</taxon>
        <taxon>Shouchella</taxon>
    </lineage>
</organism>
<evidence type="ECO:0000259" key="4">
    <source>
        <dbReference type="PROSITE" id="PS51118"/>
    </source>
</evidence>